<evidence type="ECO:0000256" key="2">
    <source>
        <dbReference type="ARBA" id="ARBA00023242"/>
    </source>
</evidence>
<sequence length="227" mass="25372">MDGGVTHSSTNNSSNDDLIQKLLEEAHARLQSSSSSAENSLAGIDNDTLPADVPRVPSLPAAAGLKPYIHQRNEVASINNAQMTLPSEIYSSEKSSSRGPKPSAKPKEKEDAGNDWFNMPKTIMTPELKRDLQLLRMRNVLDPHRHYKKESGNAVPEYSQVGTIIEGPTEFFKSRVTKKDRKDNFVQEALAVEKESGRFKAKYNQVQVAKTSGKKAHYNRLRAKRRR</sequence>
<evidence type="ECO:0000256" key="3">
    <source>
        <dbReference type="SAM" id="MobiDB-lite"/>
    </source>
</evidence>
<organism evidence="5 6">
    <name type="scientific">Talaromyces atroroseus</name>
    <dbReference type="NCBI Taxonomy" id="1441469"/>
    <lineage>
        <taxon>Eukaryota</taxon>
        <taxon>Fungi</taxon>
        <taxon>Dikarya</taxon>
        <taxon>Ascomycota</taxon>
        <taxon>Pezizomycotina</taxon>
        <taxon>Eurotiomycetes</taxon>
        <taxon>Eurotiomycetidae</taxon>
        <taxon>Eurotiales</taxon>
        <taxon>Trichocomaceae</taxon>
        <taxon>Talaromyces</taxon>
        <taxon>Talaromyces sect. Trachyspermi</taxon>
    </lineage>
</organism>
<evidence type="ECO:0000259" key="4">
    <source>
        <dbReference type="Pfam" id="PF08698"/>
    </source>
</evidence>
<comment type="caution">
    <text evidence="5">The sequence shown here is derived from an EMBL/GenBank/DDBJ whole genome shotgun (WGS) entry which is preliminary data.</text>
</comment>
<dbReference type="GeneID" id="31007633"/>
<accession>A0A225AIF6</accession>
<feature type="region of interest" description="Disordered" evidence="3">
    <location>
        <begin position="86"/>
        <end position="119"/>
    </location>
</feature>
<feature type="region of interest" description="Disordered" evidence="3">
    <location>
        <begin position="206"/>
        <end position="227"/>
    </location>
</feature>
<dbReference type="PANTHER" id="PTHR21686:SF12">
    <property type="entry name" value="DEOXYNUCLEOTIDYLTRANSFERASE TERMINAL-INTERACTING PROTEIN 2"/>
    <property type="match status" value="1"/>
</dbReference>
<dbReference type="Pfam" id="PF08698">
    <property type="entry name" value="Fcf2"/>
    <property type="match status" value="1"/>
</dbReference>
<protein>
    <recommendedName>
        <fullName evidence="4">Fcf2 pre-rRNA processing C-terminal domain-containing protein</fullName>
    </recommendedName>
</protein>
<feature type="compositionally biased region" description="Basic residues" evidence="3">
    <location>
        <begin position="212"/>
        <end position="227"/>
    </location>
</feature>
<dbReference type="STRING" id="1441469.A0A225AIF6"/>
<proteinExistence type="predicted"/>
<gene>
    <name evidence="5" type="ORF">UA08_07877</name>
</gene>
<dbReference type="PANTHER" id="PTHR21686">
    <property type="entry name" value="DEOXYNUCLEOTIDYLTRANSFERASE TERMINAL-INTERACTING PROTEIN 2"/>
    <property type="match status" value="1"/>
</dbReference>
<dbReference type="EMBL" id="LFMY01000013">
    <property type="protein sequence ID" value="OKL56918.1"/>
    <property type="molecule type" value="Genomic_DNA"/>
</dbReference>
<evidence type="ECO:0000313" key="6">
    <source>
        <dbReference type="Proteomes" id="UP000214365"/>
    </source>
</evidence>
<feature type="region of interest" description="Disordered" evidence="3">
    <location>
        <begin position="27"/>
        <end position="65"/>
    </location>
</feature>
<dbReference type="RefSeq" id="XP_020117039.1">
    <property type="nucleotide sequence ID" value="XM_020262775.1"/>
</dbReference>
<dbReference type="InterPro" id="IPR014810">
    <property type="entry name" value="Fcf2_C"/>
</dbReference>
<evidence type="ECO:0000313" key="5">
    <source>
        <dbReference type="EMBL" id="OKL56918.1"/>
    </source>
</evidence>
<dbReference type="GO" id="GO:0006396">
    <property type="term" value="P:RNA processing"/>
    <property type="evidence" value="ECO:0007669"/>
    <property type="project" value="TreeGrafter"/>
</dbReference>
<reference evidence="5 6" key="1">
    <citation type="submission" date="2015-06" db="EMBL/GenBank/DDBJ databases">
        <title>Talaromyces atroroseus IBT 11181 draft genome.</title>
        <authorList>
            <person name="Rasmussen K.B."/>
            <person name="Rasmussen S."/>
            <person name="Petersen B."/>
            <person name="Sicheritz-Ponten T."/>
            <person name="Mortensen U.H."/>
            <person name="Thrane U."/>
        </authorList>
    </citation>
    <scope>NUCLEOTIDE SEQUENCE [LARGE SCALE GENOMIC DNA]</scope>
    <source>
        <strain evidence="5 6">IBT 11181</strain>
    </source>
</reference>
<name>A0A225AIF6_TALAT</name>
<keyword evidence="6" id="KW-1185">Reference proteome</keyword>
<dbReference type="GO" id="GO:0003723">
    <property type="term" value="F:RNA binding"/>
    <property type="evidence" value="ECO:0007669"/>
    <property type="project" value="TreeGrafter"/>
</dbReference>
<dbReference type="GO" id="GO:0005730">
    <property type="term" value="C:nucleolus"/>
    <property type="evidence" value="ECO:0007669"/>
    <property type="project" value="UniProtKB-SubCell"/>
</dbReference>
<dbReference type="OrthoDB" id="427886at2759"/>
<evidence type="ECO:0000256" key="1">
    <source>
        <dbReference type="ARBA" id="ARBA00004604"/>
    </source>
</evidence>
<dbReference type="AlphaFoldDB" id="A0A225AIF6"/>
<dbReference type="InterPro" id="IPR039883">
    <property type="entry name" value="Fcf2/DNTTIP2"/>
</dbReference>
<dbReference type="Proteomes" id="UP000214365">
    <property type="component" value="Unassembled WGS sequence"/>
</dbReference>
<keyword evidence="2" id="KW-0539">Nucleus</keyword>
<feature type="domain" description="Fcf2 pre-rRNA processing C-terminal" evidence="4">
    <location>
        <begin position="109"/>
        <end position="202"/>
    </location>
</feature>
<comment type="subcellular location">
    <subcellularLocation>
        <location evidence="1">Nucleus</location>
        <location evidence="1">Nucleolus</location>
    </subcellularLocation>
</comment>